<feature type="domain" description="GHMP kinase N-terminal" evidence="3">
    <location>
        <begin position="74"/>
        <end position="142"/>
    </location>
</feature>
<keyword evidence="2" id="KW-0418">Kinase</keyword>
<dbReference type="Pfam" id="PF08544">
    <property type="entry name" value="GHMP_kinases_C"/>
    <property type="match status" value="1"/>
</dbReference>
<protein>
    <submittedName>
        <fullName evidence="5">Uncharacterized protein</fullName>
    </submittedName>
</protein>
<evidence type="ECO:0000256" key="1">
    <source>
        <dbReference type="ARBA" id="ARBA00022679"/>
    </source>
</evidence>
<keyword evidence="6" id="KW-1185">Reference proteome</keyword>
<proteinExistence type="predicted"/>
<dbReference type="PIRSF" id="PIRSF004884">
    <property type="entry name" value="Sugar_kin_arch"/>
    <property type="match status" value="1"/>
</dbReference>
<dbReference type="InterPro" id="IPR004422">
    <property type="entry name" value="RFAP_synthase"/>
</dbReference>
<dbReference type="NCBIfam" id="TIGR00144">
    <property type="entry name" value="beta_RFAP_syn"/>
    <property type="match status" value="1"/>
</dbReference>
<dbReference type="GO" id="GO:0016301">
    <property type="term" value="F:kinase activity"/>
    <property type="evidence" value="ECO:0007669"/>
    <property type="project" value="UniProtKB-KW"/>
</dbReference>
<dbReference type="AlphaFoldDB" id="A0A158EVU8"/>
<dbReference type="EMBL" id="FCNZ02000001">
    <property type="protein sequence ID" value="SAL11667.1"/>
    <property type="molecule type" value="Genomic_DNA"/>
</dbReference>
<organism evidence="5 6">
    <name type="scientific">Caballeronia telluris</name>
    <dbReference type="NCBI Taxonomy" id="326475"/>
    <lineage>
        <taxon>Bacteria</taxon>
        <taxon>Pseudomonadati</taxon>
        <taxon>Pseudomonadota</taxon>
        <taxon>Betaproteobacteria</taxon>
        <taxon>Burkholderiales</taxon>
        <taxon>Burkholderiaceae</taxon>
        <taxon>Caballeronia</taxon>
    </lineage>
</organism>
<dbReference type="PANTHER" id="PTHR20861">
    <property type="entry name" value="HOMOSERINE/4-DIPHOSPHOCYTIDYL-2-C-METHYL-D-ERYTHRITOL KINASE"/>
    <property type="match status" value="1"/>
</dbReference>
<dbReference type="PANTHER" id="PTHR20861:SF6">
    <property type="entry name" value="BETA-RIBOFURANOSYLPHENOL 5'-PHOSPHATE SYNTHASE"/>
    <property type="match status" value="1"/>
</dbReference>
<evidence type="ECO:0000313" key="6">
    <source>
        <dbReference type="Proteomes" id="UP000054717"/>
    </source>
</evidence>
<dbReference type="InterPro" id="IPR014721">
    <property type="entry name" value="Ribsml_uS5_D2-typ_fold_subgr"/>
</dbReference>
<feature type="domain" description="GHMP kinase C-terminal" evidence="4">
    <location>
        <begin position="227"/>
        <end position="309"/>
    </location>
</feature>
<dbReference type="GO" id="GO:0005524">
    <property type="term" value="F:ATP binding"/>
    <property type="evidence" value="ECO:0007669"/>
    <property type="project" value="InterPro"/>
</dbReference>
<evidence type="ECO:0000259" key="4">
    <source>
        <dbReference type="Pfam" id="PF08544"/>
    </source>
</evidence>
<reference evidence="5" key="1">
    <citation type="submission" date="2016-01" db="EMBL/GenBank/DDBJ databases">
        <authorList>
            <person name="Peeters Charlotte."/>
        </authorList>
    </citation>
    <scope>NUCLEOTIDE SEQUENCE</scope>
    <source>
        <strain evidence="5">LMG 22936</strain>
    </source>
</reference>
<name>A0A158EVU8_9BURK</name>
<dbReference type="InterPro" id="IPR013750">
    <property type="entry name" value="GHMP_kinase_C_dom"/>
</dbReference>
<dbReference type="STRING" id="326475.AWB66_00307"/>
<evidence type="ECO:0000259" key="3">
    <source>
        <dbReference type="Pfam" id="PF00288"/>
    </source>
</evidence>
<gene>
    <name evidence="5" type="ORF">AWB66_00307</name>
</gene>
<comment type="caution">
    <text evidence="5">The sequence shown here is derived from an EMBL/GenBank/DDBJ whole genome shotgun (WGS) entry which is preliminary data.</text>
</comment>
<keyword evidence="1" id="KW-0808">Transferase</keyword>
<dbReference type="RefSeq" id="WP_087628495.1">
    <property type="nucleotide sequence ID" value="NZ_FCNZ02000001.1"/>
</dbReference>
<evidence type="ECO:0000313" key="5">
    <source>
        <dbReference type="EMBL" id="SAL11667.1"/>
    </source>
</evidence>
<dbReference type="SUPFAM" id="SSF54211">
    <property type="entry name" value="Ribosomal protein S5 domain 2-like"/>
    <property type="match status" value="1"/>
</dbReference>
<dbReference type="InterPro" id="IPR006204">
    <property type="entry name" value="GHMP_kinase_N_dom"/>
</dbReference>
<evidence type="ECO:0000256" key="2">
    <source>
        <dbReference type="ARBA" id="ARBA00022777"/>
    </source>
</evidence>
<dbReference type="Pfam" id="PF00288">
    <property type="entry name" value="GHMP_kinases_N"/>
    <property type="match status" value="1"/>
</dbReference>
<dbReference type="Gene3D" id="3.30.230.10">
    <property type="match status" value="1"/>
</dbReference>
<sequence>MQMPSGRLSPPSAVTVDAAARLHLGFIDPNASLGRAFGSIGLTIDTHGTRITARHADTMRVEGAASEAQRARIERYLEQLRSAFGGSPVAVEVNEAPRAHTGLGSGTQLALAVGTAYVRLAGRGATTAQIARLLERGARSGIGIHGFDHGGLMVDGGHDANFAAGSARVPPLLFRQPFPDAWRVLLVDDTSREGLHGDEERRGLAALGAFPRALAAHLSHLVLMRILPGIAESDFDAFAKGIGELQQTIGAYFAPVQGGVFSSPAVESVLGAVAAVETAGIGQTSWGPTGFAFLHGERQAERALAVAREASRALPSIACSIATGRNRGANWRAANQEKCGIDAA</sequence>
<dbReference type="InterPro" id="IPR020568">
    <property type="entry name" value="Ribosomal_Su5_D2-typ_SF"/>
</dbReference>
<accession>A0A158EVU8</accession>
<dbReference type="Proteomes" id="UP000054717">
    <property type="component" value="Unassembled WGS sequence"/>
</dbReference>